<protein>
    <submittedName>
        <fullName evidence="2">Uncharacterized protein</fullName>
    </submittedName>
</protein>
<keyword evidence="1" id="KW-0812">Transmembrane</keyword>
<feature type="transmembrane region" description="Helical" evidence="1">
    <location>
        <begin position="42"/>
        <end position="61"/>
    </location>
</feature>
<sequence>MFEPFQHILYGALLATLVGSLFAFITIYRITLKLARFKYEPLYLFNDIMTSGLLILCWYYLDNLILIFFVVGFFAFTYQLYKLLVGIYSVDKRFRLLVLSLGVSHREYARFTLERNIARLFGNLLKFYVLSLMTFLVSLRSNAPDIGYFALIVGLILSLIQTD</sequence>
<feature type="transmembrane region" description="Helical" evidence="1">
    <location>
        <begin position="146"/>
        <end position="162"/>
    </location>
</feature>
<dbReference type="Proteomes" id="UP000094570">
    <property type="component" value="Unassembled WGS sequence"/>
</dbReference>
<feature type="transmembrane region" description="Helical" evidence="1">
    <location>
        <begin position="6"/>
        <end position="30"/>
    </location>
</feature>
<comment type="caution">
    <text evidence="2">The sequence shown here is derived from an EMBL/GenBank/DDBJ whole genome shotgun (WGS) entry which is preliminary data.</text>
</comment>
<keyword evidence="1" id="KW-1133">Transmembrane helix</keyword>
<gene>
    <name evidence="2" type="ORF">A4H02_03545</name>
</gene>
<proteinExistence type="predicted"/>
<evidence type="ECO:0000313" key="3">
    <source>
        <dbReference type="Proteomes" id="UP000094570"/>
    </source>
</evidence>
<feature type="transmembrane region" description="Helical" evidence="1">
    <location>
        <begin position="120"/>
        <end position="140"/>
    </location>
</feature>
<dbReference type="RefSeq" id="WP_069292775.1">
    <property type="nucleotide sequence ID" value="NZ_CP140110.1"/>
</dbReference>
<name>A0A1E3G5K3_9BACT</name>
<reference evidence="3" key="1">
    <citation type="submission" date="2016-04" db="EMBL/GenBank/DDBJ databases">
        <title>The genome sequence project of a novel Fervidobacterium isolate from a hot spring in Thailand.</title>
        <authorList>
            <person name="Gonzalez J.M."/>
            <person name="Cuecas A."/>
            <person name="Kanoksilapatham W."/>
        </authorList>
    </citation>
    <scope>NUCLEOTIDE SEQUENCE [LARGE SCALE GENOMIC DNA]</scope>
    <source>
        <strain evidence="3">FC2004</strain>
    </source>
</reference>
<dbReference type="STRING" id="1008305.A4H02_03545"/>
<evidence type="ECO:0000256" key="1">
    <source>
        <dbReference type="SAM" id="Phobius"/>
    </source>
</evidence>
<dbReference type="AlphaFoldDB" id="A0A1E3G5K3"/>
<accession>A0A1E3G5K3</accession>
<evidence type="ECO:0000313" key="2">
    <source>
        <dbReference type="EMBL" id="ODN30938.1"/>
    </source>
</evidence>
<feature type="transmembrane region" description="Helical" evidence="1">
    <location>
        <begin position="67"/>
        <end position="90"/>
    </location>
</feature>
<organism evidence="2 3">
    <name type="scientific">Fervidobacterium thailandense</name>
    <dbReference type="NCBI Taxonomy" id="1008305"/>
    <lineage>
        <taxon>Bacteria</taxon>
        <taxon>Thermotogati</taxon>
        <taxon>Thermotogota</taxon>
        <taxon>Thermotogae</taxon>
        <taxon>Thermotogales</taxon>
        <taxon>Fervidobacteriaceae</taxon>
        <taxon>Fervidobacterium</taxon>
    </lineage>
</organism>
<dbReference type="EMBL" id="LWAF01000003">
    <property type="protein sequence ID" value="ODN30938.1"/>
    <property type="molecule type" value="Genomic_DNA"/>
</dbReference>
<keyword evidence="1" id="KW-0472">Membrane</keyword>
<keyword evidence="3" id="KW-1185">Reference proteome</keyword>